<dbReference type="EMBL" id="JAVFKD010000001">
    <property type="protein sequence ID" value="KAK5998399.1"/>
    <property type="molecule type" value="Genomic_DNA"/>
</dbReference>
<feature type="region of interest" description="Disordered" evidence="1">
    <location>
        <begin position="101"/>
        <end position="134"/>
    </location>
</feature>
<feature type="domain" description="DUF7580" evidence="2">
    <location>
        <begin position="119"/>
        <end position="340"/>
    </location>
</feature>
<proteinExistence type="predicted"/>
<evidence type="ECO:0000313" key="3">
    <source>
        <dbReference type="EMBL" id="KAK5998399.1"/>
    </source>
</evidence>
<organism evidence="3 4">
    <name type="scientific">Cladobotryum mycophilum</name>
    <dbReference type="NCBI Taxonomy" id="491253"/>
    <lineage>
        <taxon>Eukaryota</taxon>
        <taxon>Fungi</taxon>
        <taxon>Dikarya</taxon>
        <taxon>Ascomycota</taxon>
        <taxon>Pezizomycotina</taxon>
        <taxon>Sordariomycetes</taxon>
        <taxon>Hypocreomycetidae</taxon>
        <taxon>Hypocreales</taxon>
        <taxon>Hypocreaceae</taxon>
        <taxon>Cladobotryum</taxon>
    </lineage>
</organism>
<evidence type="ECO:0000313" key="4">
    <source>
        <dbReference type="Proteomes" id="UP001338125"/>
    </source>
</evidence>
<evidence type="ECO:0000256" key="1">
    <source>
        <dbReference type="SAM" id="MobiDB-lite"/>
    </source>
</evidence>
<sequence>MSVQGLKRITDRTVAGHQTQNRSSWGSKLAELLEITQQSAIALHQALSDAIGEGCHVAHEVKLALADDVIEASWYLHNYDLPFNPAFKAIYVASDSDGATSRTELPIRQTRSDRTNDFSATSSHEGSSRSRQDKLPAQRGVIWIKNLCDTLRGNSDEDMEVVLSNNAIGTRFLEKTTIIPRDGYTTISLNEVLASGPKIPREYLRLSVAVHAALNLAEFSRTEWRHRAWTKDSLCFLAKEVGDKAAADGPHLDIDFASLYVPLDLNNTVSGPSISEEQPVDLEEFGILLLEIRHQKTLEARFPDEDTIDRQRRGELARDWLKSSDTVTGTHGRAIWNCLRSMTDSGDDFLAKFSTHVILLLYQAKSQLEQLLDTRE</sequence>
<keyword evidence="4" id="KW-1185">Reference proteome</keyword>
<gene>
    <name evidence="3" type="ORF">PT974_00778</name>
</gene>
<dbReference type="Proteomes" id="UP001338125">
    <property type="component" value="Unassembled WGS sequence"/>
</dbReference>
<dbReference type="Pfam" id="PF24476">
    <property type="entry name" value="DUF7580"/>
    <property type="match status" value="1"/>
</dbReference>
<reference evidence="3 4" key="1">
    <citation type="submission" date="2024-01" db="EMBL/GenBank/DDBJ databases">
        <title>Complete genome of Cladobotryum mycophilum ATHUM6906.</title>
        <authorList>
            <person name="Christinaki A.C."/>
            <person name="Myridakis A.I."/>
            <person name="Kouvelis V.N."/>
        </authorList>
    </citation>
    <scope>NUCLEOTIDE SEQUENCE [LARGE SCALE GENOMIC DNA]</scope>
    <source>
        <strain evidence="3 4">ATHUM6906</strain>
    </source>
</reference>
<dbReference type="InterPro" id="IPR056002">
    <property type="entry name" value="DUF7580"/>
</dbReference>
<dbReference type="PANTHER" id="PTHR35186">
    <property type="entry name" value="ANK_REP_REGION DOMAIN-CONTAINING PROTEIN"/>
    <property type="match status" value="1"/>
</dbReference>
<evidence type="ECO:0000259" key="2">
    <source>
        <dbReference type="Pfam" id="PF24476"/>
    </source>
</evidence>
<accession>A0ABR0T1T4</accession>
<comment type="caution">
    <text evidence="3">The sequence shown here is derived from an EMBL/GenBank/DDBJ whole genome shotgun (WGS) entry which is preliminary data.</text>
</comment>
<name>A0ABR0T1T4_9HYPO</name>
<protein>
    <recommendedName>
        <fullName evidence="2">DUF7580 domain-containing protein</fullName>
    </recommendedName>
</protein>
<dbReference type="PANTHER" id="PTHR35186:SF4">
    <property type="entry name" value="PRION-INHIBITION AND PROPAGATION HELO DOMAIN-CONTAINING PROTEIN"/>
    <property type="match status" value="1"/>
</dbReference>